<keyword evidence="2" id="KW-0378">Hydrolase</keyword>
<evidence type="ECO:0000313" key="3">
    <source>
        <dbReference type="Proteomes" id="UP001606300"/>
    </source>
</evidence>
<comment type="caution">
    <text evidence="2">The sequence shown here is derived from an EMBL/GenBank/DDBJ whole genome shotgun (WGS) entry which is preliminary data.</text>
</comment>
<reference evidence="2 3" key="1">
    <citation type="submission" date="2024-09" db="EMBL/GenBank/DDBJ databases">
        <title>Novel species of the genus Pelomonas and Roseateles isolated from streams.</title>
        <authorList>
            <person name="Lu H."/>
        </authorList>
    </citation>
    <scope>NUCLEOTIDE SEQUENCE [LARGE SCALE GENOMIC DNA]</scope>
    <source>
        <strain evidence="2 3">DC23W</strain>
    </source>
</reference>
<dbReference type="EMBL" id="JBIGHY010000006">
    <property type="protein sequence ID" value="MFG6415819.1"/>
    <property type="molecule type" value="Genomic_DNA"/>
</dbReference>
<protein>
    <submittedName>
        <fullName evidence="2">Alpha/beta fold hydrolase</fullName>
    </submittedName>
</protein>
<dbReference type="InterPro" id="IPR029058">
    <property type="entry name" value="AB_hydrolase_fold"/>
</dbReference>
<gene>
    <name evidence="2" type="ORF">ACG02S_18140</name>
</gene>
<dbReference type="InterPro" id="IPR000073">
    <property type="entry name" value="AB_hydrolase_1"/>
</dbReference>
<dbReference type="RefSeq" id="WP_394471883.1">
    <property type="nucleotide sequence ID" value="NZ_JBIGHY010000006.1"/>
</dbReference>
<organism evidence="2 3">
    <name type="scientific">Pelomonas dachongensis</name>
    <dbReference type="NCBI Taxonomy" id="3299029"/>
    <lineage>
        <taxon>Bacteria</taxon>
        <taxon>Pseudomonadati</taxon>
        <taxon>Pseudomonadota</taxon>
        <taxon>Betaproteobacteria</taxon>
        <taxon>Burkholderiales</taxon>
        <taxon>Sphaerotilaceae</taxon>
        <taxon>Roseateles</taxon>
    </lineage>
</organism>
<sequence length="255" mass="28008">MSCTPDPEPVAAGTAIVVIPGIGGHPAFHADLIRALQEAAPVLTQPHGDFFAPPWSDLQAHVAHWRAFIEQAGAQRIVLVGVSFGAQVALAVARALGRRLVGLLLISWWPIGWLERAALRALHALPPTPLQRLLGRWAFRWSELKSDDPAALRKTRTALYDNEATVQARLWARLMCCREARMALVPPIRAAVHLVYGDRELARLRATLIHTRLRALGTLHRVPGDHAVSTRASPNFENTVLRLVRQALNPAETVA</sequence>
<feature type="domain" description="AB hydrolase-1" evidence="1">
    <location>
        <begin position="16"/>
        <end position="226"/>
    </location>
</feature>
<dbReference type="SUPFAM" id="SSF53474">
    <property type="entry name" value="alpha/beta-Hydrolases"/>
    <property type="match status" value="1"/>
</dbReference>
<evidence type="ECO:0000313" key="2">
    <source>
        <dbReference type="EMBL" id="MFG6415819.1"/>
    </source>
</evidence>
<accession>A0ABW7ER59</accession>
<keyword evidence="3" id="KW-1185">Reference proteome</keyword>
<evidence type="ECO:0000259" key="1">
    <source>
        <dbReference type="Pfam" id="PF12697"/>
    </source>
</evidence>
<name>A0ABW7ER59_9BURK</name>
<dbReference type="Gene3D" id="3.40.50.1820">
    <property type="entry name" value="alpha/beta hydrolase"/>
    <property type="match status" value="1"/>
</dbReference>
<dbReference type="Proteomes" id="UP001606300">
    <property type="component" value="Unassembled WGS sequence"/>
</dbReference>
<proteinExistence type="predicted"/>
<dbReference type="Pfam" id="PF12697">
    <property type="entry name" value="Abhydrolase_6"/>
    <property type="match status" value="1"/>
</dbReference>
<dbReference type="GO" id="GO:0016787">
    <property type="term" value="F:hydrolase activity"/>
    <property type="evidence" value="ECO:0007669"/>
    <property type="project" value="UniProtKB-KW"/>
</dbReference>